<protein>
    <submittedName>
        <fullName evidence="1">HAD family phosphatase</fullName>
    </submittedName>
</protein>
<name>A0ABT7E1K4_9NEIS</name>
<dbReference type="SFLD" id="SFLDS00003">
    <property type="entry name" value="Haloacid_Dehalogenase"/>
    <property type="match status" value="1"/>
</dbReference>
<dbReference type="Pfam" id="PF13419">
    <property type="entry name" value="HAD_2"/>
    <property type="match status" value="1"/>
</dbReference>
<dbReference type="PANTHER" id="PTHR18901:SF38">
    <property type="entry name" value="PSEUDOURIDINE-5'-PHOSPHATASE"/>
    <property type="match status" value="1"/>
</dbReference>
<dbReference type="InterPro" id="IPR041492">
    <property type="entry name" value="HAD_2"/>
</dbReference>
<dbReference type="InterPro" id="IPR036412">
    <property type="entry name" value="HAD-like_sf"/>
</dbReference>
<dbReference type="Proteomes" id="UP001172778">
    <property type="component" value="Unassembled WGS sequence"/>
</dbReference>
<reference evidence="1" key="1">
    <citation type="submission" date="2023-03" db="EMBL/GenBank/DDBJ databases">
        <title>Chitinimonas shenzhenensis gen. nov., sp. nov., a novel member of family Burkholderiaceae isolated from activated sludge collected in Shen Zhen, China.</title>
        <authorList>
            <person name="Wang X."/>
        </authorList>
    </citation>
    <scope>NUCLEOTIDE SEQUENCE</scope>
    <source>
        <strain evidence="1">DQS-5</strain>
    </source>
</reference>
<dbReference type="InterPro" id="IPR023214">
    <property type="entry name" value="HAD_sf"/>
</dbReference>
<dbReference type="InterPro" id="IPR023198">
    <property type="entry name" value="PGP-like_dom2"/>
</dbReference>
<dbReference type="RefSeq" id="WP_284102491.1">
    <property type="nucleotide sequence ID" value="NZ_JARRAF010000032.1"/>
</dbReference>
<dbReference type="SFLD" id="SFLDG01129">
    <property type="entry name" value="C1.5:_HAD__Beta-PGM__Phosphata"/>
    <property type="match status" value="1"/>
</dbReference>
<dbReference type="InterPro" id="IPR006439">
    <property type="entry name" value="HAD-SF_hydro_IA"/>
</dbReference>
<dbReference type="Gene3D" id="3.40.50.1000">
    <property type="entry name" value="HAD superfamily/HAD-like"/>
    <property type="match status" value="1"/>
</dbReference>
<dbReference type="EMBL" id="JARRAF010000032">
    <property type="protein sequence ID" value="MDK2126176.1"/>
    <property type="molecule type" value="Genomic_DNA"/>
</dbReference>
<dbReference type="Gene3D" id="1.10.150.240">
    <property type="entry name" value="Putative phosphatase, domain 2"/>
    <property type="match status" value="1"/>
</dbReference>
<accession>A0ABT7E1K4</accession>
<dbReference type="SUPFAM" id="SSF56784">
    <property type="entry name" value="HAD-like"/>
    <property type="match status" value="1"/>
</dbReference>
<comment type="caution">
    <text evidence="1">The sequence shown here is derived from an EMBL/GenBank/DDBJ whole genome shotgun (WGS) entry which is preliminary data.</text>
</comment>
<organism evidence="1 2">
    <name type="scientific">Parachitinimonas caeni</name>
    <dbReference type="NCBI Taxonomy" id="3031301"/>
    <lineage>
        <taxon>Bacteria</taxon>
        <taxon>Pseudomonadati</taxon>
        <taxon>Pseudomonadota</taxon>
        <taxon>Betaproteobacteria</taxon>
        <taxon>Neisseriales</taxon>
        <taxon>Chitinibacteraceae</taxon>
        <taxon>Parachitinimonas</taxon>
    </lineage>
</organism>
<evidence type="ECO:0000313" key="1">
    <source>
        <dbReference type="EMBL" id="MDK2126176.1"/>
    </source>
</evidence>
<sequence length="228" mass="24366">MQLPCPIAAVIFDMDGLMLDTERLVLAAWQQAAQEHGAVLDEQLLLGMVGLHDRLCRQYLREQLGEQTPVEAIHDRTRELYAKALAEGPPIKPGLIALLDYLETASLPRAVATSTLRRFALGNLERAGLLNRFAHIIAGDDICHPKPAPDVYLQAAAALGVAPALCVVLEDSEPGVRAALAAGMTPIMIPDLKAPSAEVRAFGHHIVACLADAHTLIADALSAAEALR</sequence>
<keyword evidence="2" id="KW-1185">Reference proteome</keyword>
<dbReference type="NCBIfam" id="TIGR01509">
    <property type="entry name" value="HAD-SF-IA-v3"/>
    <property type="match status" value="1"/>
</dbReference>
<proteinExistence type="predicted"/>
<dbReference type="PANTHER" id="PTHR18901">
    <property type="entry name" value="2-DEOXYGLUCOSE-6-PHOSPHATE PHOSPHATASE 2"/>
    <property type="match status" value="1"/>
</dbReference>
<gene>
    <name evidence="1" type="ORF">PZA18_19205</name>
</gene>
<evidence type="ECO:0000313" key="2">
    <source>
        <dbReference type="Proteomes" id="UP001172778"/>
    </source>
</evidence>